<dbReference type="InterPro" id="IPR023319">
    <property type="entry name" value="Tex-like_HTH_dom_sf"/>
</dbReference>
<dbReference type="Pfam" id="PF09371">
    <property type="entry name" value="Tex_N"/>
    <property type="match status" value="1"/>
</dbReference>
<feature type="domain" description="S1 motif" evidence="3">
    <location>
        <begin position="819"/>
        <end position="881"/>
    </location>
</feature>
<feature type="coiled-coil region" evidence="1">
    <location>
        <begin position="37"/>
        <end position="93"/>
    </location>
</feature>
<dbReference type="Pfam" id="PF16921">
    <property type="entry name" value="Tex_YqgF"/>
    <property type="match status" value="1"/>
</dbReference>
<dbReference type="InterPro" id="IPR041692">
    <property type="entry name" value="HHH_9"/>
</dbReference>
<dbReference type="GO" id="GO:0006412">
    <property type="term" value="P:translation"/>
    <property type="evidence" value="ECO:0007669"/>
    <property type="project" value="TreeGrafter"/>
</dbReference>
<dbReference type="InterPro" id="IPR037027">
    <property type="entry name" value="YqgF/RNaseH-like_dom_sf"/>
</dbReference>
<dbReference type="PaxDb" id="67767-A0A0J7NQ01"/>
<dbReference type="Pfam" id="PF17674">
    <property type="entry name" value="HHH_9"/>
    <property type="match status" value="1"/>
</dbReference>
<dbReference type="SUPFAM" id="SSF53098">
    <property type="entry name" value="Ribonuclease H-like"/>
    <property type="match status" value="1"/>
</dbReference>
<dbReference type="Gene3D" id="1.10.10.650">
    <property type="entry name" value="RuvA domain 2-like"/>
    <property type="match status" value="1"/>
</dbReference>
<evidence type="ECO:0000259" key="3">
    <source>
        <dbReference type="PROSITE" id="PS50126"/>
    </source>
</evidence>
<dbReference type="Pfam" id="PF00575">
    <property type="entry name" value="S1"/>
    <property type="match status" value="1"/>
</dbReference>
<dbReference type="InterPro" id="IPR032639">
    <property type="entry name" value="Tex_YqgF"/>
</dbReference>
<dbReference type="GO" id="GO:0006139">
    <property type="term" value="P:nucleobase-containing compound metabolic process"/>
    <property type="evidence" value="ECO:0007669"/>
    <property type="project" value="InterPro"/>
</dbReference>
<dbReference type="InterPro" id="IPR018974">
    <property type="entry name" value="Tex-like_N"/>
</dbReference>
<dbReference type="Gene3D" id="1.10.150.310">
    <property type="entry name" value="Tex RuvX-like domain-like"/>
    <property type="match status" value="1"/>
</dbReference>
<dbReference type="Gene3D" id="3.30.420.140">
    <property type="entry name" value="YqgF/RNase H-like domain"/>
    <property type="match status" value="1"/>
</dbReference>
<dbReference type="SUPFAM" id="SSF50249">
    <property type="entry name" value="Nucleic acid-binding proteins"/>
    <property type="match status" value="1"/>
</dbReference>
<proteinExistence type="predicted"/>
<dbReference type="OrthoDB" id="995477at2759"/>
<dbReference type="PANTHER" id="PTHR10724:SF10">
    <property type="entry name" value="S1 RNA-BINDING DOMAIN-CONTAINING PROTEIN 1"/>
    <property type="match status" value="1"/>
</dbReference>
<dbReference type="InterPro" id="IPR050437">
    <property type="entry name" value="Ribos_protein_bS1-like"/>
</dbReference>
<dbReference type="PANTHER" id="PTHR10724">
    <property type="entry name" value="30S RIBOSOMAL PROTEIN S1"/>
    <property type="match status" value="1"/>
</dbReference>
<dbReference type="InterPro" id="IPR023323">
    <property type="entry name" value="Tex-like_dom_sf"/>
</dbReference>
<organism evidence="4 5">
    <name type="scientific">Lasius niger</name>
    <name type="common">Black garden ant</name>
    <dbReference type="NCBI Taxonomy" id="67767"/>
    <lineage>
        <taxon>Eukaryota</taxon>
        <taxon>Metazoa</taxon>
        <taxon>Ecdysozoa</taxon>
        <taxon>Arthropoda</taxon>
        <taxon>Hexapoda</taxon>
        <taxon>Insecta</taxon>
        <taxon>Pterygota</taxon>
        <taxon>Neoptera</taxon>
        <taxon>Endopterygota</taxon>
        <taxon>Hymenoptera</taxon>
        <taxon>Apocrita</taxon>
        <taxon>Aculeata</taxon>
        <taxon>Formicoidea</taxon>
        <taxon>Formicidae</taxon>
        <taxon>Formicinae</taxon>
        <taxon>Lasius</taxon>
        <taxon>Lasius</taxon>
    </lineage>
</organism>
<dbReference type="InterPro" id="IPR012340">
    <property type="entry name" value="NA-bd_OB-fold"/>
</dbReference>
<evidence type="ECO:0000256" key="1">
    <source>
        <dbReference type="SAM" id="Coils"/>
    </source>
</evidence>
<dbReference type="GO" id="GO:0003735">
    <property type="term" value="F:structural constituent of ribosome"/>
    <property type="evidence" value="ECO:0007669"/>
    <property type="project" value="TreeGrafter"/>
</dbReference>
<dbReference type="SUPFAM" id="SSF47781">
    <property type="entry name" value="RuvA domain 2-like"/>
    <property type="match status" value="2"/>
</dbReference>
<dbReference type="Proteomes" id="UP000036403">
    <property type="component" value="Unassembled WGS sequence"/>
</dbReference>
<dbReference type="Pfam" id="PF22706">
    <property type="entry name" value="Tex_central_region"/>
    <property type="match status" value="1"/>
</dbReference>
<evidence type="ECO:0000256" key="2">
    <source>
        <dbReference type="SAM" id="MobiDB-lite"/>
    </source>
</evidence>
<feature type="region of interest" description="Disordered" evidence="2">
    <location>
        <begin position="1"/>
        <end position="33"/>
    </location>
</feature>
<name>A0A0J7NQ01_LASNI</name>
<evidence type="ECO:0000313" key="4">
    <source>
        <dbReference type="EMBL" id="KMQ94525.1"/>
    </source>
</evidence>
<evidence type="ECO:0000313" key="5">
    <source>
        <dbReference type="Proteomes" id="UP000036403"/>
    </source>
</evidence>
<dbReference type="FunFam" id="3.30.420.140:FF:000001">
    <property type="entry name" value="RNA-binding transcriptional accessory protein"/>
    <property type="match status" value="1"/>
</dbReference>
<dbReference type="InterPro" id="IPR003029">
    <property type="entry name" value="S1_domain"/>
</dbReference>
<dbReference type="SMART" id="SM00732">
    <property type="entry name" value="YqgFc"/>
    <property type="match status" value="1"/>
</dbReference>
<dbReference type="EMBL" id="LBMM01002652">
    <property type="protein sequence ID" value="KMQ94525.1"/>
    <property type="molecule type" value="Genomic_DNA"/>
</dbReference>
<comment type="caution">
    <text evidence="4">The sequence shown here is derived from an EMBL/GenBank/DDBJ whole genome shotgun (WGS) entry which is preliminary data.</text>
</comment>
<protein>
    <submittedName>
        <fullName evidence="4">S1 rna-binding domain-containing protein 1-like protein</fullName>
    </submittedName>
</protein>
<dbReference type="FunFam" id="1.10.10.650:FF:000001">
    <property type="entry name" value="S1 RNA-binding domain 1"/>
    <property type="match status" value="1"/>
</dbReference>
<dbReference type="STRING" id="67767.A0A0J7NQ01"/>
<dbReference type="SMART" id="SM00316">
    <property type="entry name" value="S1"/>
    <property type="match status" value="1"/>
</dbReference>
<dbReference type="AlphaFoldDB" id="A0A0J7NQ01"/>
<dbReference type="PROSITE" id="PS50126">
    <property type="entry name" value="S1"/>
    <property type="match status" value="1"/>
</dbReference>
<dbReference type="InterPro" id="IPR006641">
    <property type="entry name" value="YqgF/RNaseH-like_dom"/>
</dbReference>
<dbReference type="Pfam" id="PF12836">
    <property type="entry name" value="HHH_3"/>
    <property type="match status" value="1"/>
</dbReference>
<keyword evidence="1" id="KW-0175">Coiled coil</keyword>
<dbReference type="Gene3D" id="2.40.50.140">
    <property type="entry name" value="Nucleic acid-binding proteins"/>
    <property type="match status" value="1"/>
</dbReference>
<gene>
    <name evidence="4" type="ORF">RF55_5318</name>
</gene>
<dbReference type="InterPro" id="IPR010994">
    <property type="entry name" value="RuvA_2-like"/>
</dbReference>
<dbReference type="InterPro" id="IPR055179">
    <property type="entry name" value="Tex-like_central_region"/>
</dbReference>
<keyword evidence="5" id="KW-1185">Reference proteome</keyword>
<dbReference type="FunFam" id="1.10.150.310:FF:000001">
    <property type="entry name" value="RNA-binding transcriptional accessory protein"/>
    <property type="match status" value="1"/>
</dbReference>
<dbReference type="SUPFAM" id="SSF158832">
    <property type="entry name" value="Tex N-terminal region-like"/>
    <property type="match status" value="1"/>
</dbReference>
<sequence length="884" mass="100385">MKRNLRSRHNQPIIELSDSDNEDHKTIPKLEDEDYIMEDNKTKKKIIENNKETAKKKIKKNTQNKVVKSRKRKKDQEENLEIFSNKKLKLEESFADYSDAGVLQQDQKAFIKTDIKQDIKIKEKLNSSFLQCTEWTAVDYISEINKVDKYIVKNVLDLFQKDNTIPFIARYRKNKTGSMEPDQLRALKESFEDVKIIKQRAATILKTIDKLGKWSPEIHSAITSAKSLADLEDIYTLYKPTSKRLLAERARELGLESISNAVLHGKKITPLVSLINKQKEGLRDEQQVRNSIVHIIVDVITKDKKVFNAVTSFRKTSIIYIQTTQCKAAEDSKDANQHKYERYFNFKSREDTIKPHHILAINRAESQKIISVKIIVPDTFERAFKEYCLSEYTRQQKLTGNVTKLHCDLLDDSIDYAYKKVIKPLVIRRVRSEMKERAEKASIQVFATNVKQLLLVPPVQGKIILGIDPGYYHGCKLAVISENGDVLETTVIYPHKNEFSISIAANSLAKLVNKYKCTVLALGNATASRKTELFLTNMIQSKKFGSLNVTYTIVDESGASIYSCSSEAKSEFPDLDPNLVSAISIARRLQDPLAELVKIEPKHLGVGMYQHDLPEKHLMNALDEKRLLQVVTEAVSFVGVDVNTASQCLLRRVAGLTNSRAANIIEWRIKHGAFRNREQLLDVKGIGKKTFEQCAGFIRIRPETAIGETATKESKKSKSDLNLLDQTWIHPESYAIANKFVKHCQCKLNDLGTPAFIERINSHAKAGCAKLAAQFDTNETTMEIIIKALTMKKDEDIRLKSNCPLFRDSVQCIYDLNVGTVLSGVVRNVTHFGTFVDVGVDNNGLIPISRMKYQTLHIGQHVEVKVIDVDAARNKFALELIKTL</sequence>
<reference evidence="4 5" key="1">
    <citation type="submission" date="2015-04" db="EMBL/GenBank/DDBJ databases">
        <title>Lasius niger genome sequencing.</title>
        <authorList>
            <person name="Konorov E.A."/>
            <person name="Nikitin M.A."/>
            <person name="Kirill M.V."/>
            <person name="Chang P."/>
        </authorList>
    </citation>
    <scope>NUCLEOTIDE SEQUENCE [LARGE SCALE GENOMIC DNA]</scope>
    <source>
        <tissue evidence="4">Whole</tissue>
    </source>
</reference>
<dbReference type="Gene3D" id="1.10.3500.10">
    <property type="entry name" value="Tex N-terminal region-like"/>
    <property type="match status" value="1"/>
</dbReference>
<dbReference type="InterPro" id="IPR012337">
    <property type="entry name" value="RNaseH-like_sf"/>
</dbReference>
<accession>A0A0J7NQ01</accession>
<dbReference type="GO" id="GO:0003729">
    <property type="term" value="F:mRNA binding"/>
    <property type="evidence" value="ECO:0007669"/>
    <property type="project" value="TreeGrafter"/>
</dbReference>